<protein>
    <submittedName>
        <fullName evidence="1">DNA repair protein</fullName>
    </submittedName>
</protein>
<sequence length="149" mass="16715">MKDRQLIWTKDQLSTANGTVIAVMRERVLEIGDKRLAIEPSQGSMMRYQLRATGVGKTTFSMRNTGLSVHRLQLDCGGRKYSMNRVSTWHKKRKLIDATGTHIATTTAPVGSTMRVSIVTEGINIPIEDLVFATYGAFFIDVPVYRTKH</sequence>
<evidence type="ECO:0000313" key="2">
    <source>
        <dbReference type="Proteomes" id="UP000271380"/>
    </source>
</evidence>
<gene>
    <name evidence="1" type="primary">recO1</name>
    <name evidence="1" type="ORF">NCTC949_01316</name>
</gene>
<organism evidence="1 2">
    <name type="scientific">Corynebacterium kutscheri</name>
    <dbReference type="NCBI Taxonomy" id="35755"/>
    <lineage>
        <taxon>Bacteria</taxon>
        <taxon>Bacillati</taxon>
        <taxon>Actinomycetota</taxon>
        <taxon>Actinomycetes</taxon>
        <taxon>Mycobacteriales</taxon>
        <taxon>Corynebacteriaceae</taxon>
        <taxon>Corynebacterium</taxon>
    </lineage>
</organism>
<dbReference type="RefSeq" id="WP_126316820.1">
    <property type="nucleotide sequence ID" value="NZ_JBHOLU010000003.1"/>
</dbReference>
<dbReference type="EMBL" id="LR134377">
    <property type="protein sequence ID" value="VEH06807.1"/>
    <property type="molecule type" value="Genomic_DNA"/>
</dbReference>
<accession>A0AB38VRL6</accession>
<evidence type="ECO:0000313" key="1">
    <source>
        <dbReference type="EMBL" id="VEH06807.1"/>
    </source>
</evidence>
<reference evidence="1 2" key="1">
    <citation type="submission" date="2018-12" db="EMBL/GenBank/DDBJ databases">
        <authorList>
            <consortium name="Pathogen Informatics"/>
        </authorList>
    </citation>
    <scope>NUCLEOTIDE SEQUENCE [LARGE SCALE GENOMIC DNA]</scope>
    <source>
        <strain evidence="1 2">NCTC949</strain>
    </source>
</reference>
<name>A0AB38VRL6_9CORY</name>
<dbReference type="Proteomes" id="UP000271380">
    <property type="component" value="Chromosome"/>
</dbReference>
<dbReference type="AlphaFoldDB" id="A0AB38VRL6"/>
<proteinExistence type="predicted"/>